<accession>A0ABS4EUK7</accession>
<feature type="transmembrane region" description="Helical" evidence="5">
    <location>
        <begin position="415"/>
        <end position="436"/>
    </location>
</feature>
<dbReference type="Proteomes" id="UP000823786">
    <property type="component" value="Unassembled WGS sequence"/>
</dbReference>
<dbReference type="SUPFAM" id="SSF103473">
    <property type="entry name" value="MFS general substrate transporter"/>
    <property type="match status" value="1"/>
</dbReference>
<evidence type="ECO:0000256" key="3">
    <source>
        <dbReference type="ARBA" id="ARBA00023136"/>
    </source>
</evidence>
<comment type="caution">
    <text evidence="7">The sequence shown here is derived from an EMBL/GenBank/DDBJ whole genome shotgun (WGS) entry which is preliminary data.</text>
</comment>
<dbReference type="PANTHER" id="PTHR11360:SF284">
    <property type="entry name" value="EG:103B4.3 PROTEIN-RELATED"/>
    <property type="match status" value="1"/>
</dbReference>
<feature type="transmembrane region" description="Helical" evidence="5">
    <location>
        <begin position="108"/>
        <end position="128"/>
    </location>
</feature>
<evidence type="ECO:0000256" key="5">
    <source>
        <dbReference type="SAM" id="Phobius"/>
    </source>
</evidence>
<feature type="transmembrane region" description="Helical" evidence="5">
    <location>
        <begin position="352"/>
        <end position="374"/>
    </location>
</feature>
<protein>
    <submittedName>
        <fullName evidence="7">MFS family permease</fullName>
    </submittedName>
</protein>
<keyword evidence="3 5" id="KW-0472">Membrane</keyword>
<feature type="transmembrane region" description="Helical" evidence="5">
    <location>
        <begin position="79"/>
        <end position="101"/>
    </location>
</feature>
<feature type="transmembrane region" description="Helical" evidence="5">
    <location>
        <begin position="203"/>
        <end position="221"/>
    </location>
</feature>
<sequence length="456" mass="48287">MEVARHIQQEEEDVLEQGNRPGAVAKPETNKGFEYSAHAAKVLGALWLIVALVVAVPSVGTSVVNARMIEDLNMDRAVFGMGFGIFVMMMGFQGPVVAVLIRKFGYRATVTFGCLVLLAGSLAMATFVHTGWQYAVAFGFLVGTGVCLAGMLPAQTVVTNWFHVRRALAVSVVFSAVEVGGFFSPPALEKLIAISDGNWRMAWWVIAGFAVVAIVVAWTMLNERHVASAIAENPTSLAARDRGNVFKSTTHWTLKEAVRTRAYWLILIYMSVAGVAWVFLLAHGAVHLQDIGYSSAEAANAVAIIIVASFVGNMTAGLLGDRISPSVIAAVSMALVAVAFCMVVRPEGFVGILMYALPAGIGYGASQVCVMALLGNYFGKGSFSTILGSMMPVSTLCAAVGAGSAGAVFDQTGTYGWMFIIVTVLCVIALLAILAASPPHSHRRREESSVNAIAAE</sequence>
<dbReference type="PROSITE" id="PS50850">
    <property type="entry name" value="MFS"/>
    <property type="match status" value="1"/>
</dbReference>
<dbReference type="Pfam" id="PF07690">
    <property type="entry name" value="MFS_1"/>
    <property type="match status" value="1"/>
</dbReference>
<evidence type="ECO:0000256" key="2">
    <source>
        <dbReference type="ARBA" id="ARBA00022989"/>
    </source>
</evidence>
<evidence type="ECO:0000256" key="4">
    <source>
        <dbReference type="SAM" id="MobiDB-lite"/>
    </source>
</evidence>
<feature type="domain" description="Major facilitator superfamily (MFS) profile" evidence="6">
    <location>
        <begin position="39"/>
        <end position="441"/>
    </location>
</feature>
<dbReference type="InterPro" id="IPR036259">
    <property type="entry name" value="MFS_trans_sf"/>
</dbReference>
<keyword evidence="8" id="KW-1185">Reference proteome</keyword>
<reference evidence="7 8" key="1">
    <citation type="submission" date="2021-03" db="EMBL/GenBank/DDBJ databases">
        <title>Genomic Encyclopedia of Type Strains, Phase IV (KMG-IV): sequencing the most valuable type-strain genomes for metagenomic binning, comparative biology and taxonomic classification.</title>
        <authorList>
            <person name="Goeker M."/>
        </authorList>
    </citation>
    <scope>NUCLEOTIDE SEQUENCE [LARGE SCALE GENOMIC DNA]</scope>
    <source>
        <strain evidence="7 8">DSM 26427</strain>
    </source>
</reference>
<evidence type="ECO:0000256" key="1">
    <source>
        <dbReference type="ARBA" id="ARBA00022692"/>
    </source>
</evidence>
<dbReference type="EMBL" id="JAGGJV010000010">
    <property type="protein sequence ID" value="MBP1861471.1"/>
    <property type="molecule type" value="Genomic_DNA"/>
</dbReference>
<feature type="transmembrane region" description="Helical" evidence="5">
    <location>
        <begin position="298"/>
        <end position="320"/>
    </location>
</feature>
<feature type="transmembrane region" description="Helical" evidence="5">
    <location>
        <begin position="386"/>
        <end position="409"/>
    </location>
</feature>
<organism evidence="7 8">
    <name type="scientific">Rhizobium herbae</name>
    <dbReference type="NCBI Taxonomy" id="508661"/>
    <lineage>
        <taxon>Bacteria</taxon>
        <taxon>Pseudomonadati</taxon>
        <taxon>Pseudomonadota</taxon>
        <taxon>Alphaproteobacteria</taxon>
        <taxon>Hyphomicrobiales</taxon>
        <taxon>Rhizobiaceae</taxon>
        <taxon>Rhizobium/Agrobacterium group</taxon>
        <taxon>Rhizobium</taxon>
    </lineage>
</organism>
<gene>
    <name evidence="7" type="ORF">J2Z75_005000</name>
</gene>
<dbReference type="PANTHER" id="PTHR11360">
    <property type="entry name" value="MONOCARBOXYLATE TRANSPORTER"/>
    <property type="match status" value="1"/>
</dbReference>
<dbReference type="InterPro" id="IPR011701">
    <property type="entry name" value="MFS"/>
</dbReference>
<feature type="transmembrane region" description="Helical" evidence="5">
    <location>
        <begin position="327"/>
        <end position="346"/>
    </location>
</feature>
<evidence type="ECO:0000313" key="7">
    <source>
        <dbReference type="EMBL" id="MBP1861471.1"/>
    </source>
</evidence>
<feature type="transmembrane region" description="Helical" evidence="5">
    <location>
        <begin position="262"/>
        <end position="286"/>
    </location>
</feature>
<feature type="transmembrane region" description="Helical" evidence="5">
    <location>
        <begin position="39"/>
        <end position="59"/>
    </location>
</feature>
<evidence type="ECO:0000259" key="6">
    <source>
        <dbReference type="PROSITE" id="PS50850"/>
    </source>
</evidence>
<feature type="transmembrane region" description="Helical" evidence="5">
    <location>
        <begin position="134"/>
        <end position="154"/>
    </location>
</feature>
<dbReference type="RefSeq" id="WP_327791290.1">
    <property type="nucleotide sequence ID" value="NZ_JAGGJV010000010.1"/>
</dbReference>
<dbReference type="Gene3D" id="1.20.1250.20">
    <property type="entry name" value="MFS general substrate transporter like domains"/>
    <property type="match status" value="1"/>
</dbReference>
<dbReference type="InterPro" id="IPR050327">
    <property type="entry name" value="Proton-linked_MCT"/>
</dbReference>
<feature type="transmembrane region" description="Helical" evidence="5">
    <location>
        <begin position="166"/>
        <end position="183"/>
    </location>
</feature>
<keyword evidence="1 5" id="KW-0812">Transmembrane</keyword>
<dbReference type="InterPro" id="IPR020846">
    <property type="entry name" value="MFS_dom"/>
</dbReference>
<proteinExistence type="predicted"/>
<name>A0ABS4EUK7_9HYPH</name>
<evidence type="ECO:0000313" key="8">
    <source>
        <dbReference type="Proteomes" id="UP000823786"/>
    </source>
</evidence>
<keyword evidence="2 5" id="KW-1133">Transmembrane helix</keyword>
<feature type="region of interest" description="Disordered" evidence="4">
    <location>
        <begin position="1"/>
        <end position="23"/>
    </location>
</feature>